<dbReference type="InParanoid" id="B3MNW3"/>
<reference evidence="2 3" key="1">
    <citation type="journal article" date="2007" name="Nature">
        <title>Evolution of genes and genomes on the Drosophila phylogeny.</title>
        <authorList>
            <consortium name="Drosophila 12 Genomes Consortium"/>
            <person name="Clark A.G."/>
            <person name="Eisen M.B."/>
            <person name="Smith D.R."/>
            <person name="Bergman C.M."/>
            <person name="Oliver B."/>
            <person name="Markow T.A."/>
            <person name="Kaufman T.C."/>
            <person name="Kellis M."/>
            <person name="Gelbart W."/>
            <person name="Iyer V.N."/>
            <person name="Pollard D.A."/>
            <person name="Sackton T.B."/>
            <person name="Larracuente A.M."/>
            <person name="Singh N.D."/>
            <person name="Abad J.P."/>
            <person name="Abt D.N."/>
            <person name="Adryan B."/>
            <person name="Aguade M."/>
            <person name="Akashi H."/>
            <person name="Anderson W.W."/>
            <person name="Aquadro C.F."/>
            <person name="Ardell D.H."/>
            <person name="Arguello R."/>
            <person name="Artieri C.G."/>
            <person name="Barbash D.A."/>
            <person name="Barker D."/>
            <person name="Barsanti P."/>
            <person name="Batterham P."/>
            <person name="Batzoglou S."/>
            <person name="Begun D."/>
            <person name="Bhutkar A."/>
            <person name="Blanco E."/>
            <person name="Bosak S.A."/>
            <person name="Bradley R.K."/>
            <person name="Brand A.D."/>
            <person name="Brent M.R."/>
            <person name="Brooks A.N."/>
            <person name="Brown R.H."/>
            <person name="Butlin R.K."/>
            <person name="Caggese C."/>
            <person name="Calvi B.R."/>
            <person name="Bernardo de Carvalho A."/>
            <person name="Caspi A."/>
            <person name="Castrezana S."/>
            <person name="Celniker S.E."/>
            <person name="Chang J.L."/>
            <person name="Chapple C."/>
            <person name="Chatterji S."/>
            <person name="Chinwalla A."/>
            <person name="Civetta A."/>
            <person name="Clifton S.W."/>
            <person name="Comeron J.M."/>
            <person name="Costello J.C."/>
            <person name="Coyne J.A."/>
            <person name="Daub J."/>
            <person name="David R.G."/>
            <person name="Delcher A.L."/>
            <person name="Delehaunty K."/>
            <person name="Do C.B."/>
            <person name="Ebling H."/>
            <person name="Edwards K."/>
            <person name="Eickbush T."/>
            <person name="Evans J.D."/>
            <person name="Filipski A."/>
            <person name="Findeiss S."/>
            <person name="Freyhult E."/>
            <person name="Fulton L."/>
            <person name="Fulton R."/>
            <person name="Garcia A.C."/>
            <person name="Gardiner A."/>
            <person name="Garfield D.A."/>
            <person name="Garvin B.E."/>
            <person name="Gibson G."/>
            <person name="Gilbert D."/>
            <person name="Gnerre S."/>
            <person name="Godfrey J."/>
            <person name="Good R."/>
            <person name="Gotea V."/>
            <person name="Gravely B."/>
            <person name="Greenberg A.J."/>
            <person name="Griffiths-Jones S."/>
            <person name="Gross S."/>
            <person name="Guigo R."/>
            <person name="Gustafson E.A."/>
            <person name="Haerty W."/>
            <person name="Hahn M.W."/>
            <person name="Halligan D.L."/>
            <person name="Halpern A.L."/>
            <person name="Halter G.M."/>
            <person name="Han M.V."/>
            <person name="Heger A."/>
            <person name="Hillier L."/>
            <person name="Hinrichs A.S."/>
            <person name="Holmes I."/>
            <person name="Hoskins R.A."/>
            <person name="Hubisz M.J."/>
            <person name="Hultmark D."/>
            <person name="Huntley M.A."/>
            <person name="Jaffe D.B."/>
            <person name="Jagadeeshan S."/>
            <person name="Jeck W.R."/>
            <person name="Johnson J."/>
            <person name="Jones C.D."/>
            <person name="Jordan W.C."/>
            <person name="Karpen G.H."/>
            <person name="Kataoka E."/>
            <person name="Keightley P.D."/>
            <person name="Kheradpour P."/>
            <person name="Kirkness E.F."/>
            <person name="Koerich L.B."/>
            <person name="Kristiansen K."/>
            <person name="Kudrna D."/>
            <person name="Kulathinal R.J."/>
            <person name="Kumar S."/>
            <person name="Kwok R."/>
            <person name="Lander E."/>
            <person name="Langley C.H."/>
            <person name="Lapoint R."/>
            <person name="Lazzaro B.P."/>
            <person name="Lee S.J."/>
            <person name="Levesque L."/>
            <person name="Li R."/>
            <person name="Lin C.F."/>
            <person name="Lin M.F."/>
            <person name="Lindblad-Toh K."/>
            <person name="Llopart A."/>
            <person name="Long M."/>
            <person name="Low L."/>
            <person name="Lozovsky E."/>
            <person name="Lu J."/>
            <person name="Luo M."/>
            <person name="Machado C.A."/>
            <person name="Makalowski W."/>
            <person name="Marzo M."/>
            <person name="Matsuda M."/>
            <person name="Matzkin L."/>
            <person name="McAllister B."/>
            <person name="McBride C.S."/>
            <person name="McKernan B."/>
            <person name="McKernan K."/>
            <person name="Mendez-Lago M."/>
            <person name="Minx P."/>
            <person name="Mollenhauer M.U."/>
            <person name="Montooth K."/>
            <person name="Mount S.M."/>
            <person name="Mu X."/>
            <person name="Myers E."/>
            <person name="Negre B."/>
            <person name="Newfeld S."/>
            <person name="Nielsen R."/>
            <person name="Noor M.A."/>
            <person name="O'Grady P."/>
            <person name="Pachter L."/>
            <person name="Papaceit M."/>
            <person name="Parisi M.J."/>
            <person name="Parisi M."/>
            <person name="Parts L."/>
            <person name="Pedersen J.S."/>
            <person name="Pesole G."/>
            <person name="Phillippy A.M."/>
            <person name="Ponting C.P."/>
            <person name="Pop M."/>
            <person name="Porcelli D."/>
            <person name="Powell J.R."/>
            <person name="Prohaska S."/>
            <person name="Pruitt K."/>
            <person name="Puig M."/>
            <person name="Quesneville H."/>
            <person name="Ram K.R."/>
            <person name="Rand D."/>
            <person name="Rasmussen M.D."/>
            <person name="Reed L.K."/>
            <person name="Reenan R."/>
            <person name="Reily A."/>
            <person name="Remington K.A."/>
            <person name="Rieger T.T."/>
            <person name="Ritchie M.G."/>
            <person name="Robin C."/>
            <person name="Rogers Y.H."/>
            <person name="Rohde C."/>
            <person name="Rozas J."/>
            <person name="Rubenfield M.J."/>
            <person name="Ruiz A."/>
            <person name="Russo S."/>
            <person name="Salzberg S.L."/>
            <person name="Sanchez-Gracia A."/>
            <person name="Saranga D.J."/>
            <person name="Sato H."/>
            <person name="Schaeffer S.W."/>
            <person name="Schatz M.C."/>
            <person name="Schlenke T."/>
            <person name="Schwartz R."/>
            <person name="Segarra C."/>
            <person name="Singh R.S."/>
            <person name="Sirot L."/>
            <person name="Sirota M."/>
            <person name="Sisneros N.B."/>
            <person name="Smith C.D."/>
            <person name="Smith T.F."/>
            <person name="Spieth J."/>
            <person name="Stage D.E."/>
            <person name="Stark A."/>
            <person name="Stephan W."/>
            <person name="Strausberg R.L."/>
            <person name="Strempel S."/>
            <person name="Sturgill D."/>
            <person name="Sutton G."/>
            <person name="Sutton G.G."/>
            <person name="Tao W."/>
            <person name="Teichmann S."/>
            <person name="Tobari Y.N."/>
            <person name="Tomimura Y."/>
            <person name="Tsolas J.M."/>
            <person name="Valente V.L."/>
            <person name="Venter E."/>
            <person name="Venter J.C."/>
            <person name="Vicario S."/>
            <person name="Vieira F.G."/>
            <person name="Vilella A.J."/>
            <person name="Villasante A."/>
            <person name="Walenz B."/>
            <person name="Wang J."/>
            <person name="Wasserman M."/>
            <person name="Watts T."/>
            <person name="Wilson D."/>
            <person name="Wilson R.K."/>
            <person name="Wing R.A."/>
            <person name="Wolfner M.F."/>
            <person name="Wong A."/>
            <person name="Wong G.K."/>
            <person name="Wu C.I."/>
            <person name="Wu G."/>
            <person name="Yamamoto D."/>
            <person name="Yang H.P."/>
            <person name="Yang S.P."/>
            <person name="Yorke J.A."/>
            <person name="Yoshida K."/>
            <person name="Zdobnov E."/>
            <person name="Zhang P."/>
            <person name="Zhang Y."/>
            <person name="Zimin A.V."/>
            <person name="Baldwin J."/>
            <person name="Abdouelleil A."/>
            <person name="Abdulkadir J."/>
            <person name="Abebe A."/>
            <person name="Abera B."/>
            <person name="Abreu J."/>
            <person name="Acer S.C."/>
            <person name="Aftuck L."/>
            <person name="Alexander A."/>
            <person name="An P."/>
            <person name="Anderson E."/>
            <person name="Anderson S."/>
            <person name="Arachi H."/>
            <person name="Azer M."/>
            <person name="Bachantsang P."/>
            <person name="Barry A."/>
            <person name="Bayul T."/>
            <person name="Berlin A."/>
            <person name="Bessette D."/>
            <person name="Bloom T."/>
            <person name="Blye J."/>
            <person name="Boguslavskiy L."/>
            <person name="Bonnet C."/>
            <person name="Boukhgalter B."/>
            <person name="Bourzgui I."/>
            <person name="Brown A."/>
            <person name="Cahill P."/>
            <person name="Channer S."/>
            <person name="Cheshatsang Y."/>
            <person name="Chuda L."/>
            <person name="Citroen M."/>
            <person name="Collymore A."/>
            <person name="Cooke P."/>
            <person name="Costello M."/>
            <person name="D'Aco K."/>
            <person name="Daza R."/>
            <person name="De Haan G."/>
            <person name="DeGray S."/>
            <person name="DeMaso C."/>
            <person name="Dhargay N."/>
            <person name="Dooley K."/>
            <person name="Dooley E."/>
            <person name="Doricent M."/>
            <person name="Dorje P."/>
            <person name="Dorjee K."/>
            <person name="Dupes A."/>
            <person name="Elong R."/>
            <person name="Falk J."/>
            <person name="Farina A."/>
            <person name="Faro S."/>
            <person name="Ferguson D."/>
            <person name="Fisher S."/>
            <person name="Foley C.D."/>
            <person name="Franke A."/>
            <person name="Friedrich D."/>
            <person name="Gadbois L."/>
            <person name="Gearin G."/>
            <person name="Gearin C.R."/>
            <person name="Giannoukos G."/>
            <person name="Goode T."/>
            <person name="Graham J."/>
            <person name="Grandbois E."/>
            <person name="Grewal S."/>
            <person name="Gyaltsen K."/>
            <person name="Hafez N."/>
            <person name="Hagos B."/>
            <person name="Hall J."/>
            <person name="Henson C."/>
            <person name="Hollinger A."/>
            <person name="Honan T."/>
            <person name="Huard M.D."/>
            <person name="Hughes L."/>
            <person name="Hurhula B."/>
            <person name="Husby M.E."/>
            <person name="Kamat A."/>
            <person name="Kanga B."/>
            <person name="Kashin S."/>
            <person name="Khazanovich D."/>
            <person name="Kisner P."/>
            <person name="Lance K."/>
            <person name="Lara M."/>
            <person name="Lee W."/>
            <person name="Lennon N."/>
            <person name="Letendre F."/>
            <person name="LeVine R."/>
            <person name="Lipovsky A."/>
            <person name="Liu X."/>
            <person name="Liu J."/>
            <person name="Liu S."/>
            <person name="Lokyitsang T."/>
            <person name="Lokyitsang Y."/>
            <person name="Lubonja R."/>
            <person name="Lui A."/>
            <person name="MacDonald P."/>
            <person name="Magnisalis V."/>
            <person name="Maru K."/>
            <person name="Matthews C."/>
            <person name="McCusker W."/>
            <person name="McDonough S."/>
            <person name="Mehta T."/>
            <person name="Meldrim J."/>
            <person name="Meneus L."/>
            <person name="Mihai O."/>
            <person name="Mihalev A."/>
            <person name="Mihova T."/>
            <person name="Mittelman R."/>
            <person name="Mlenga V."/>
            <person name="Montmayeur A."/>
            <person name="Mulrain L."/>
            <person name="Navidi A."/>
            <person name="Naylor J."/>
            <person name="Negash T."/>
            <person name="Nguyen T."/>
            <person name="Nguyen N."/>
            <person name="Nicol R."/>
            <person name="Norbu C."/>
            <person name="Norbu N."/>
            <person name="Novod N."/>
            <person name="O'Neill B."/>
            <person name="Osman S."/>
            <person name="Markiewicz E."/>
            <person name="Oyono O.L."/>
            <person name="Patti C."/>
            <person name="Phunkhang P."/>
            <person name="Pierre F."/>
            <person name="Priest M."/>
            <person name="Raghuraman S."/>
            <person name="Rege F."/>
            <person name="Reyes R."/>
            <person name="Rise C."/>
            <person name="Rogov P."/>
            <person name="Ross K."/>
            <person name="Ryan E."/>
            <person name="Settipalli S."/>
            <person name="Shea T."/>
            <person name="Sherpa N."/>
            <person name="Shi L."/>
            <person name="Shih D."/>
            <person name="Sparrow T."/>
            <person name="Spaulding J."/>
            <person name="Stalker J."/>
            <person name="Stange-Thomann N."/>
            <person name="Stavropoulos S."/>
            <person name="Stone C."/>
            <person name="Strader C."/>
            <person name="Tesfaye S."/>
            <person name="Thomson T."/>
            <person name="Thoulutsang Y."/>
            <person name="Thoulutsang D."/>
            <person name="Topham K."/>
            <person name="Topping I."/>
            <person name="Tsamla T."/>
            <person name="Vassiliev H."/>
            <person name="Vo A."/>
            <person name="Wangchuk T."/>
            <person name="Wangdi T."/>
            <person name="Weiand M."/>
            <person name="Wilkinson J."/>
            <person name="Wilson A."/>
            <person name="Yadav S."/>
            <person name="Young G."/>
            <person name="Yu Q."/>
            <person name="Zembek L."/>
            <person name="Zhong D."/>
            <person name="Zimmer A."/>
            <person name="Zwirko Z."/>
            <person name="Jaffe D.B."/>
            <person name="Alvarez P."/>
            <person name="Brockman W."/>
            <person name="Butler J."/>
            <person name="Chin C."/>
            <person name="Gnerre S."/>
            <person name="Grabherr M."/>
            <person name="Kleber M."/>
            <person name="Mauceli E."/>
            <person name="MacCallum I."/>
        </authorList>
    </citation>
    <scope>NUCLEOTIDE SEQUENCE [LARGE SCALE GENOMIC DNA]</scope>
    <source>
        <strain evidence="3">Tucson 14024-0371.13</strain>
    </source>
</reference>
<evidence type="ECO:0000256" key="1">
    <source>
        <dbReference type="SAM" id="MobiDB-lite"/>
    </source>
</evidence>
<dbReference type="OrthoDB" id="7836543at2759"/>
<dbReference type="PhylomeDB" id="B3MNW3"/>
<evidence type="ECO:0000313" key="2">
    <source>
        <dbReference type="EMBL" id="EDV32150.1"/>
    </source>
</evidence>
<dbReference type="HOGENOM" id="CLU_1857386_0_0_1"/>
<dbReference type="GeneID" id="6497012"/>
<gene>
    <name evidence="2" type="primary">Dana\GF14184</name>
    <name evidence="2" type="synonym">dana_GLEANR_14944</name>
    <name evidence="2" type="ORF">GF14184</name>
</gene>
<dbReference type="AlphaFoldDB" id="B3MNW3"/>
<proteinExistence type="predicted"/>
<protein>
    <submittedName>
        <fullName evidence="2">Uncharacterized protein</fullName>
    </submittedName>
</protein>
<feature type="compositionally biased region" description="Polar residues" evidence="1">
    <location>
        <begin position="1"/>
        <end position="17"/>
    </location>
</feature>
<organism evidence="2 3">
    <name type="scientific">Drosophila ananassae</name>
    <name type="common">Fruit fly</name>
    <dbReference type="NCBI Taxonomy" id="7217"/>
    <lineage>
        <taxon>Eukaryota</taxon>
        <taxon>Metazoa</taxon>
        <taxon>Ecdysozoa</taxon>
        <taxon>Arthropoda</taxon>
        <taxon>Hexapoda</taxon>
        <taxon>Insecta</taxon>
        <taxon>Pterygota</taxon>
        <taxon>Neoptera</taxon>
        <taxon>Endopterygota</taxon>
        <taxon>Diptera</taxon>
        <taxon>Brachycera</taxon>
        <taxon>Muscomorpha</taxon>
        <taxon>Ephydroidea</taxon>
        <taxon>Drosophilidae</taxon>
        <taxon>Drosophila</taxon>
        <taxon>Sophophora</taxon>
    </lineage>
</organism>
<dbReference type="KEGG" id="dan:6497012"/>
<dbReference type="OMA" id="VKDIDYW"/>
<keyword evidence="3" id="KW-1185">Reference proteome</keyword>
<name>B3MNW3_DROAN</name>
<evidence type="ECO:0000313" key="3">
    <source>
        <dbReference type="Proteomes" id="UP000007801"/>
    </source>
</evidence>
<dbReference type="Proteomes" id="UP000007801">
    <property type="component" value="Unassembled WGS sequence"/>
</dbReference>
<feature type="region of interest" description="Disordered" evidence="1">
    <location>
        <begin position="1"/>
        <end position="21"/>
    </location>
</feature>
<dbReference type="STRING" id="7217.B3MNW3"/>
<sequence length="169" mass="19254">MANNLNAQQVQDLQQESMELPVEESTSEMKLTSEYSTDSVINEIIAKSLTTEPSSQSSSMVALSEPGSEKRHMSFRALARLAMVLNGVMTHHRAKRAEDVGFWRQMAEGYCQENERYQRVVEIQRKRIDILERDLRTLVGLARETQQMLSVISAEKRCSQERGHGEHAD</sequence>
<accession>B3MNW3</accession>
<dbReference type="EMBL" id="CH902620">
    <property type="protein sequence ID" value="EDV32150.1"/>
    <property type="molecule type" value="Genomic_DNA"/>
</dbReference>